<proteinExistence type="predicted"/>
<comment type="caution">
    <text evidence="1">The sequence shown here is derived from an EMBL/GenBank/DDBJ whole genome shotgun (WGS) entry which is preliminary data.</text>
</comment>
<accession>A0AAV7REE4</accession>
<dbReference type="Proteomes" id="UP001066276">
    <property type="component" value="Chromosome 5"/>
</dbReference>
<sequence>GHVPFTRGEMDSFWDADMTNNMTADMAKSFKLRWACRAHVHHVPMDIRRWVAYIRGQRLVVFGSHEAGPHNKNHQHQEIVMVGSSSMVAPGSHREQEATHAGPCMFKLHMVQQMRTLNWRMAHIEKE</sequence>
<dbReference type="AlphaFoldDB" id="A0AAV7REE4"/>
<evidence type="ECO:0000313" key="1">
    <source>
        <dbReference type="EMBL" id="KAJ1149599.1"/>
    </source>
</evidence>
<feature type="non-terminal residue" evidence="1">
    <location>
        <position position="1"/>
    </location>
</feature>
<name>A0AAV7REE4_PLEWA</name>
<keyword evidence="2" id="KW-1185">Reference proteome</keyword>
<dbReference type="EMBL" id="JANPWB010000009">
    <property type="protein sequence ID" value="KAJ1149599.1"/>
    <property type="molecule type" value="Genomic_DNA"/>
</dbReference>
<organism evidence="1 2">
    <name type="scientific">Pleurodeles waltl</name>
    <name type="common">Iberian ribbed newt</name>
    <dbReference type="NCBI Taxonomy" id="8319"/>
    <lineage>
        <taxon>Eukaryota</taxon>
        <taxon>Metazoa</taxon>
        <taxon>Chordata</taxon>
        <taxon>Craniata</taxon>
        <taxon>Vertebrata</taxon>
        <taxon>Euteleostomi</taxon>
        <taxon>Amphibia</taxon>
        <taxon>Batrachia</taxon>
        <taxon>Caudata</taxon>
        <taxon>Salamandroidea</taxon>
        <taxon>Salamandridae</taxon>
        <taxon>Pleurodelinae</taxon>
        <taxon>Pleurodeles</taxon>
    </lineage>
</organism>
<evidence type="ECO:0000313" key="2">
    <source>
        <dbReference type="Proteomes" id="UP001066276"/>
    </source>
</evidence>
<gene>
    <name evidence="1" type="ORF">NDU88_002406</name>
</gene>
<feature type="non-terminal residue" evidence="1">
    <location>
        <position position="127"/>
    </location>
</feature>
<reference evidence="1" key="1">
    <citation type="journal article" date="2022" name="bioRxiv">
        <title>Sequencing and chromosome-scale assembly of the giantPleurodeles waltlgenome.</title>
        <authorList>
            <person name="Brown T."/>
            <person name="Elewa A."/>
            <person name="Iarovenko S."/>
            <person name="Subramanian E."/>
            <person name="Araus A.J."/>
            <person name="Petzold A."/>
            <person name="Susuki M."/>
            <person name="Suzuki K.-i.T."/>
            <person name="Hayashi T."/>
            <person name="Toyoda A."/>
            <person name="Oliveira C."/>
            <person name="Osipova E."/>
            <person name="Leigh N.D."/>
            <person name="Simon A."/>
            <person name="Yun M.H."/>
        </authorList>
    </citation>
    <scope>NUCLEOTIDE SEQUENCE</scope>
    <source>
        <strain evidence="1">20211129_DDA</strain>
        <tissue evidence="1">Liver</tissue>
    </source>
</reference>
<protein>
    <submittedName>
        <fullName evidence="1">Uncharacterized protein</fullName>
    </submittedName>
</protein>